<evidence type="ECO:0000256" key="4">
    <source>
        <dbReference type="ARBA" id="ARBA00022386"/>
    </source>
</evidence>
<accession>A0A1H9H9V2</accession>
<reference evidence="16" key="1">
    <citation type="submission" date="2016-10" db="EMBL/GenBank/DDBJ databases">
        <authorList>
            <person name="Varghese N."/>
            <person name="Submissions S."/>
        </authorList>
    </citation>
    <scope>NUCLEOTIDE SEQUENCE [LARGE SCALE GENOMIC DNA]</scope>
    <source>
        <strain evidence="16">8N4</strain>
    </source>
</reference>
<dbReference type="SMART" id="SM00529">
    <property type="entry name" value="HTH_DTXR"/>
    <property type="match status" value="1"/>
</dbReference>
<dbReference type="AlphaFoldDB" id="A0A1H9H9V2"/>
<evidence type="ECO:0000256" key="7">
    <source>
        <dbReference type="ARBA" id="ARBA00023015"/>
    </source>
</evidence>
<keyword evidence="8" id="KW-0238">DNA-binding</keyword>
<dbReference type="InterPro" id="IPR036390">
    <property type="entry name" value="WH_DNA-bd_sf"/>
</dbReference>
<dbReference type="RefSeq" id="WP_092674563.1">
    <property type="nucleotide sequence ID" value="NZ_FOGC01000004.1"/>
</dbReference>
<dbReference type="GO" id="GO:0003700">
    <property type="term" value="F:DNA-binding transcription factor activity"/>
    <property type="evidence" value="ECO:0007669"/>
    <property type="project" value="InterPro"/>
</dbReference>
<dbReference type="Pfam" id="PF01325">
    <property type="entry name" value="Fe_dep_repress"/>
    <property type="match status" value="1"/>
</dbReference>
<proteinExistence type="inferred from homology"/>
<evidence type="ECO:0000256" key="13">
    <source>
        <dbReference type="ARBA" id="ARBA00032593"/>
    </source>
</evidence>
<dbReference type="GO" id="GO:0046914">
    <property type="term" value="F:transition metal ion binding"/>
    <property type="evidence" value="ECO:0007669"/>
    <property type="project" value="InterPro"/>
</dbReference>
<dbReference type="InterPro" id="IPR036421">
    <property type="entry name" value="Fe_dep_repressor_sf"/>
</dbReference>
<keyword evidence="10" id="KW-0804">Transcription</keyword>
<evidence type="ECO:0000256" key="12">
    <source>
        <dbReference type="ARBA" id="ARBA00025185"/>
    </source>
</evidence>
<dbReference type="PANTHER" id="PTHR33238">
    <property type="entry name" value="IRON (METAL) DEPENDENT REPRESSOR, DTXR FAMILY"/>
    <property type="match status" value="1"/>
</dbReference>
<evidence type="ECO:0000259" key="14">
    <source>
        <dbReference type="PROSITE" id="PS50944"/>
    </source>
</evidence>
<dbReference type="SUPFAM" id="SSF47979">
    <property type="entry name" value="Iron-dependent repressor protein, dimerization domain"/>
    <property type="match status" value="1"/>
</dbReference>
<dbReference type="NCBIfam" id="NF008273">
    <property type="entry name" value="PRK11050.1"/>
    <property type="match status" value="1"/>
</dbReference>
<dbReference type="InterPro" id="IPR022687">
    <property type="entry name" value="HTH_DTXR"/>
</dbReference>
<dbReference type="EMBL" id="FOGC01000004">
    <property type="protein sequence ID" value="SEQ59110.1"/>
    <property type="molecule type" value="Genomic_DNA"/>
</dbReference>
<keyword evidence="6" id="KW-0678">Repressor</keyword>
<dbReference type="PANTHER" id="PTHR33238:SF11">
    <property type="entry name" value="TRANSCRIPTIONAL REGULATOR MNTR"/>
    <property type="match status" value="1"/>
</dbReference>
<comment type="similarity">
    <text evidence="2">Belongs to the DtxR/MntR family.</text>
</comment>
<dbReference type="SUPFAM" id="SSF46785">
    <property type="entry name" value="Winged helix' DNA-binding domain"/>
    <property type="match status" value="1"/>
</dbReference>
<sequence>MNHPNTRVKPTIGPIKDLENHVEGFKQVREAHRRELIDDYLELISDLIHEFGEVRQVDMAARLGVSQPTVAKMLKRLAAARLIQQIPYRGVFLTQEGESLAQQSRERHAIVEEFLLSLGISPEVAHCDAEGIEHHVSDETLAVFKTFIAKNKHNP</sequence>
<dbReference type="Gene3D" id="1.10.60.10">
    <property type="entry name" value="Iron dependent repressor, metal binding and dimerisation domain"/>
    <property type="match status" value="1"/>
</dbReference>
<evidence type="ECO:0000313" key="16">
    <source>
        <dbReference type="Proteomes" id="UP000242515"/>
    </source>
</evidence>
<organism evidence="15 16">
    <name type="scientific">Rosenbergiella nectarea</name>
    <dbReference type="NCBI Taxonomy" id="988801"/>
    <lineage>
        <taxon>Bacteria</taxon>
        <taxon>Pseudomonadati</taxon>
        <taxon>Pseudomonadota</taxon>
        <taxon>Gammaproteobacteria</taxon>
        <taxon>Enterobacterales</taxon>
        <taxon>Erwiniaceae</taxon>
        <taxon>Rosenbergiella</taxon>
    </lineage>
</organism>
<protein>
    <recommendedName>
        <fullName evidence="4">Transcriptional regulator MntR</fullName>
    </recommendedName>
    <alternativeName>
        <fullName evidence="13">Manganese transport regulator</fullName>
    </alternativeName>
</protein>
<dbReference type="GO" id="GO:0005737">
    <property type="term" value="C:cytoplasm"/>
    <property type="evidence" value="ECO:0007669"/>
    <property type="project" value="UniProtKB-SubCell"/>
</dbReference>
<evidence type="ECO:0000256" key="11">
    <source>
        <dbReference type="ARBA" id="ARBA00023211"/>
    </source>
</evidence>
<evidence type="ECO:0000256" key="10">
    <source>
        <dbReference type="ARBA" id="ARBA00023163"/>
    </source>
</evidence>
<keyword evidence="9" id="KW-0010">Activator</keyword>
<comment type="function">
    <text evidence="12">In the presence of manganese, represses expression of mntH and mntS. Up-regulates expression of mntP.</text>
</comment>
<dbReference type="STRING" id="988801.SAMN05216522_104134"/>
<dbReference type="OrthoDB" id="9791355at2"/>
<evidence type="ECO:0000256" key="8">
    <source>
        <dbReference type="ARBA" id="ARBA00023125"/>
    </source>
</evidence>
<dbReference type="GO" id="GO:0003677">
    <property type="term" value="F:DNA binding"/>
    <property type="evidence" value="ECO:0007669"/>
    <property type="project" value="UniProtKB-KW"/>
</dbReference>
<dbReference type="Gene3D" id="1.10.10.10">
    <property type="entry name" value="Winged helix-like DNA-binding domain superfamily/Winged helix DNA-binding domain"/>
    <property type="match status" value="1"/>
</dbReference>
<evidence type="ECO:0000313" key="15">
    <source>
        <dbReference type="EMBL" id="SEQ59110.1"/>
    </source>
</evidence>
<keyword evidence="5" id="KW-0963">Cytoplasm</keyword>
<keyword evidence="16" id="KW-1185">Reference proteome</keyword>
<gene>
    <name evidence="15" type="ORF">SAMN05216522_104134</name>
</gene>
<evidence type="ECO:0000256" key="6">
    <source>
        <dbReference type="ARBA" id="ARBA00022491"/>
    </source>
</evidence>
<dbReference type="Pfam" id="PF02742">
    <property type="entry name" value="Fe_dep_repr_C"/>
    <property type="match status" value="1"/>
</dbReference>
<dbReference type="InterPro" id="IPR050536">
    <property type="entry name" value="DtxR_MntR_Metal-Reg"/>
</dbReference>
<evidence type="ECO:0000256" key="5">
    <source>
        <dbReference type="ARBA" id="ARBA00022490"/>
    </source>
</evidence>
<dbReference type="InterPro" id="IPR001367">
    <property type="entry name" value="Fe_dep_repressor"/>
</dbReference>
<comment type="subunit">
    <text evidence="3">Homodimer.</text>
</comment>
<evidence type="ECO:0000256" key="3">
    <source>
        <dbReference type="ARBA" id="ARBA00011738"/>
    </source>
</evidence>
<dbReference type="InterPro" id="IPR036388">
    <property type="entry name" value="WH-like_DNA-bd_sf"/>
</dbReference>
<dbReference type="PROSITE" id="PS50944">
    <property type="entry name" value="HTH_DTXR"/>
    <property type="match status" value="1"/>
</dbReference>
<evidence type="ECO:0000256" key="9">
    <source>
        <dbReference type="ARBA" id="ARBA00023159"/>
    </source>
</evidence>
<dbReference type="InterPro" id="IPR022689">
    <property type="entry name" value="Iron_dep_repressor"/>
</dbReference>
<comment type="subcellular location">
    <subcellularLocation>
        <location evidence="1">Cytoplasm</location>
    </subcellularLocation>
</comment>
<name>A0A1H9H9V2_9GAMM</name>
<dbReference type="Proteomes" id="UP000242515">
    <property type="component" value="Unassembled WGS sequence"/>
</dbReference>
<feature type="domain" description="HTH dtxR-type" evidence="14">
    <location>
        <begin position="33"/>
        <end position="94"/>
    </location>
</feature>
<evidence type="ECO:0000256" key="2">
    <source>
        <dbReference type="ARBA" id="ARBA00007871"/>
    </source>
</evidence>
<keyword evidence="7" id="KW-0805">Transcription regulation</keyword>
<dbReference type="FunFam" id="1.10.10.10:FF:000108">
    <property type="entry name" value="Mn-dependent transcriptional regulator MntR"/>
    <property type="match status" value="1"/>
</dbReference>
<keyword evidence="11" id="KW-0464">Manganese</keyword>
<dbReference type="GO" id="GO:0046983">
    <property type="term" value="F:protein dimerization activity"/>
    <property type="evidence" value="ECO:0007669"/>
    <property type="project" value="InterPro"/>
</dbReference>
<evidence type="ECO:0000256" key="1">
    <source>
        <dbReference type="ARBA" id="ARBA00004496"/>
    </source>
</evidence>